<proteinExistence type="inferred from homology"/>
<evidence type="ECO:0000256" key="1">
    <source>
        <dbReference type="ARBA" id="ARBA00006974"/>
    </source>
</evidence>
<dbReference type="OrthoDB" id="1936278at2759"/>
<sequence length="131" mass="15084">MMNQSKILQFAKKWTQATRAHRRSKLVKSQIASKGHTVVYTTDEKRFIVPISFLSSNTFTELFGMAEEVFGLPIDGRITLPCDSEFLQYVISCLKRRASKEVEKELLSFISTRRCSQSPISKMSYQHQILC</sequence>
<dbReference type="AlphaFoldDB" id="A0A0K9NJD0"/>
<comment type="similarity">
    <text evidence="1">Belongs to the ARG7 family.</text>
</comment>
<dbReference type="PANTHER" id="PTHR31175:SF82">
    <property type="entry name" value="AUXIN-RESPONSIVE PROTEIN SAUR65"/>
    <property type="match status" value="1"/>
</dbReference>
<dbReference type="OMA" id="MAADECC"/>
<protein>
    <submittedName>
        <fullName evidence="2">SAUR-like auxin-responsive protein family</fullName>
    </submittedName>
</protein>
<dbReference type="InterPro" id="IPR003676">
    <property type="entry name" value="SAUR_fam"/>
</dbReference>
<dbReference type="Pfam" id="PF02519">
    <property type="entry name" value="Auxin_inducible"/>
    <property type="match status" value="1"/>
</dbReference>
<accession>A0A0K9NJD0</accession>
<evidence type="ECO:0000313" key="4">
    <source>
        <dbReference type="Proteomes" id="UP000036987"/>
    </source>
</evidence>
<dbReference type="Proteomes" id="UP000036987">
    <property type="component" value="Unassembled WGS sequence"/>
</dbReference>
<name>A0A0K9NJD0_ZOSMR</name>
<dbReference type="EMBL" id="LFYR01000069">
    <property type="protein sequence ID" value="KMZ76198.1"/>
    <property type="molecule type" value="Genomic_DNA"/>
</dbReference>
<keyword evidence="4" id="KW-1185">Reference proteome</keyword>
<reference evidence="2" key="1">
    <citation type="submission" date="2015-06" db="EMBL/GenBank/DDBJ databases">
        <title>The genome of the seagrass Zostera marina.</title>
        <authorList>
            <person name="Olsen J.L."/>
            <person name="Schmutz J."/>
            <person name="Jenkins J."/>
            <person name="Grimwood J."/>
            <person name="Amirebrahimi M."/>
            <person name="Tice H."/>
            <person name="Chovatia M."/>
            <person name="Van de Peer Y."/>
            <person name="Rouze P."/>
            <person name="Verhelst B."/>
            <person name="Lin Y.-C."/>
        </authorList>
    </citation>
    <scope>NUCLEOTIDE SEQUENCE [LARGE SCALE GENOMIC DNA]</scope>
    <source>
        <strain evidence="2">Finnish</strain>
    </source>
</reference>
<evidence type="ECO:0000313" key="2">
    <source>
        <dbReference type="EMBL" id="KMZ56876.1"/>
    </source>
</evidence>
<dbReference type="PANTHER" id="PTHR31175">
    <property type="entry name" value="AUXIN-RESPONSIVE FAMILY PROTEIN"/>
    <property type="match status" value="1"/>
</dbReference>
<dbReference type="GO" id="GO:0009733">
    <property type="term" value="P:response to auxin"/>
    <property type="evidence" value="ECO:0007669"/>
    <property type="project" value="InterPro"/>
</dbReference>
<comment type="caution">
    <text evidence="2">The sequence shown here is derived from an EMBL/GenBank/DDBJ whole genome shotgun (WGS) entry which is preliminary data.</text>
</comment>
<organism evidence="2 4">
    <name type="scientific">Zostera marina</name>
    <name type="common">Eelgrass</name>
    <dbReference type="NCBI Taxonomy" id="29655"/>
    <lineage>
        <taxon>Eukaryota</taxon>
        <taxon>Viridiplantae</taxon>
        <taxon>Streptophyta</taxon>
        <taxon>Embryophyta</taxon>
        <taxon>Tracheophyta</taxon>
        <taxon>Spermatophyta</taxon>
        <taxon>Magnoliopsida</taxon>
        <taxon>Liliopsida</taxon>
        <taxon>Zosteraceae</taxon>
        <taxon>Zostera</taxon>
    </lineage>
</organism>
<reference evidence="4" key="2">
    <citation type="journal article" date="2016" name="Nature">
        <title>The genome of the seagrass Zostera marina reveals angiosperm adaptation to the sea.</title>
        <authorList>
            <person name="Olsen J.L."/>
            <person name="Rouze P."/>
            <person name="Verhelst B."/>
            <person name="Lin Y.-C."/>
            <person name="Bayer T."/>
            <person name="Collen J."/>
            <person name="Dattolo E."/>
            <person name="De Paoli E."/>
            <person name="Dittami S."/>
            <person name="Maumus F."/>
            <person name="Michel G."/>
            <person name="Kersting A."/>
            <person name="Lauritano C."/>
            <person name="Lohaus R."/>
            <person name="Toepel M."/>
            <person name="Tonon T."/>
            <person name="Vanneste K."/>
            <person name="Amirebrahimi M."/>
            <person name="Brakel J."/>
            <person name="Bostroem C."/>
            <person name="Chovatia M."/>
            <person name="Grimwood J."/>
            <person name="Jenkins J.W."/>
            <person name="Jueterbock A."/>
            <person name="Mraz A."/>
            <person name="Stam W.T."/>
            <person name="Tice H."/>
            <person name="Bornberg-Bauer E."/>
            <person name="Green P.J."/>
            <person name="Pearson G.A."/>
            <person name="Procaccini G."/>
            <person name="Duarte C.M."/>
            <person name="Schmutz J."/>
            <person name="Reusch T.B.H."/>
            <person name="Van de Peer Y."/>
        </authorList>
    </citation>
    <scope>NUCLEOTIDE SEQUENCE [LARGE SCALE GENOMIC DNA]</scope>
    <source>
        <strain evidence="4">cv. Finnish</strain>
    </source>
</reference>
<gene>
    <name evidence="3" type="ORF">ZOSMA_105G00250</name>
    <name evidence="2" type="ORF">ZOSMA_8G00180</name>
</gene>
<dbReference type="EMBL" id="LFYR01002110">
    <property type="protein sequence ID" value="KMZ56876.1"/>
    <property type="molecule type" value="Genomic_DNA"/>
</dbReference>
<evidence type="ECO:0000313" key="3">
    <source>
        <dbReference type="EMBL" id="KMZ76198.1"/>
    </source>
</evidence>